<sequence length="171" mass="19649">LVTLPSVIGGLENSVQVLSDTFDDLQRRLLAYEKSTKGLAKRDLLEKKSPLQMNFAQLRLYSDNLERQSRHLNIEIHGIPETQNEDLMGKMNELATKLNIPPVNRSDITALLIDSQQKPGETRGVIVRFTRQELRDSWLQKRQSLKKEKGNVYICENMTRLSRALLSMTKE</sequence>
<accession>A0A147BNM0</accession>
<dbReference type="EMBL" id="GEGO01003041">
    <property type="protein sequence ID" value="JAR92363.1"/>
    <property type="molecule type" value="Transcribed_RNA"/>
</dbReference>
<name>A0A147BNM0_IXORI</name>
<evidence type="ECO:0000313" key="1">
    <source>
        <dbReference type="EMBL" id="JAR92363.1"/>
    </source>
</evidence>
<dbReference type="AlphaFoldDB" id="A0A147BNM0"/>
<reference evidence="1" key="1">
    <citation type="journal article" date="2018" name="PLoS Negl. Trop. Dis.">
        <title>Sialome diversity of ticks revealed by RNAseq of single tick salivary glands.</title>
        <authorList>
            <person name="Perner J."/>
            <person name="Kropackova S."/>
            <person name="Kopacek P."/>
            <person name="Ribeiro J.M."/>
        </authorList>
    </citation>
    <scope>NUCLEOTIDE SEQUENCE</scope>
    <source>
        <strain evidence="1">Siblings of single egg batch collected in Ceske Budejovice</strain>
        <tissue evidence="1">Salivary glands</tissue>
    </source>
</reference>
<feature type="non-terminal residue" evidence="1">
    <location>
        <position position="1"/>
    </location>
</feature>
<organism evidence="1">
    <name type="scientific">Ixodes ricinus</name>
    <name type="common">Common tick</name>
    <name type="synonym">Acarus ricinus</name>
    <dbReference type="NCBI Taxonomy" id="34613"/>
    <lineage>
        <taxon>Eukaryota</taxon>
        <taxon>Metazoa</taxon>
        <taxon>Ecdysozoa</taxon>
        <taxon>Arthropoda</taxon>
        <taxon>Chelicerata</taxon>
        <taxon>Arachnida</taxon>
        <taxon>Acari</taxon>
        <taxon>Parasitiformes</taxon>
        <taxon>Ixodida</taxon>
        <taxon>Ixodoidea</taxon>
        <taxon>Ixodidae</taxon>
        <taxon>Ixodinae</taxon>
        <taxon>Ixodes</taxon>
    </lineage>
</organism>
<proteinExistence type="predicted"/>
<protein>
    <submittedName>
        <fullName evidence="1">Putative crack-1 is transposable element</fullName>
    </submittedName>
</protein>